<dbReference type="GO" id="GO:0003700">
    <property type="term" value="F:DNA-binding transcription factor activity"/>
    <property type="evidence" value="ECO:0007669"/>
    <property type="project" value="InterPro"/>
</dbReference>
<protein>
    <submittedName>
        <fullName evidence="6">LysR family transcriptional regulator</fullName>
    </submittedName>
</protein>
<name>W4HK21_9RHOB</name>
<dbReference type="Pfam" id="PF00126">
    <property type="entry name" value="HTH_1"/>
    <property type="match status" value="1"/>
</dbReference>
<dbReference type="InterPro" id="IPR000847">
    <property type="entry name" value="LysR_HTH_N"/>
</dbReference>
<keyword evidence="7" id="KW-1185">Reference proteome</keyword>
<dbReference type="PANTHER" id="PTHR30579:SF3">
    <property type="entry name" value="TRANSCRIPTIONAL REGULATORY PROTEIN"/>
    <property type="match status" value="1"/>
</dbReference>
<keyword evidence="4" id="KW-0804">Transcription</keyword>
<accession>W4HK21</accession>
<comment type="similarity">
    <text evidence="1">Belongs to the LysR transcriptional regulatory family.</text>
</comment>
<sequence>MDNWDDLRFLVALSKTGTMTSAAKLLGTNTATVSRRIERLSEQLGTPAFVKTSEGWRPSDAVKRLIDVSESFEGELQSVLNAQSQRNAHETVKINMGSIPIVTSQVLFPGLHNRADMLSGIALSFHDRIFREGLGENDIVIMLGQPDSGRIVTRKAGSLSFRLYRHRNTTIGTEWAGLGENHDGYPTMLLGTERFGCPPRVRVDSFLALFALMQATHMPGPLPDILAAQDPDLVPVSPSAPPHFSDFWLMFHETRRSDPAMRAVVEWVTLCFEDVAQAGTRATANG</sequence>
<proteinExistence type="inferred from homology"/>
<evidence type="ECO:0000256" key="4">
    <source>
        <dbReference type="ARBA" id="ARBA00023163"/>
    </source>
</evidence>
<dbReference type="InterPro" id="IPR036390">
    <property type="entry name" value="WH_DNA-bd_sf"/>
</dbReference>
<evidence type="ECO:0000256" key="1">
    <source>
        <dbReference type="ARBA" id="ARBA00009437"/>
    </source>
</evidence>
<gene>
    <name evidence="6" type="ORF">ATO8_07696</name>
</gene>
<organism evidence="6 7">
    <name type="scientific">Roseivivax marinus</name>
    <dbReference type="NCBI Taxonomy" id="1379903"/>
    <lineage>
        <taxon>Bacteria</taxon>
        <taxon>Pseudomonadati</taxon>
        <taxon>Pseudomonadota</taxon>
        <taxon>Alphaproteobacteria</taxon>
        <taxon>Rhodobacterales</taxon>
        <taxon>Roseobacteraceae</taxon>
        <taxon>Roseivivax</taxon>
    </lineage>
</organism>
<dbReference type="GO" id="GO:0003677">
    <property type="term" value="F:DNA binding"/>
    <property type="evidence" value="ECO:0007669"/>
    <property type="project" value="UniProtKB-KW"/>
</dbReference>
<evidence type="ECO:0000256" key="3">
    <source>
        <dbReference type="ARBA" id="ARBA00023125"/>
    </source>
</evidence>
<comment type="caution">
    <text evidence="6">The sequence shown here is derived from an EMBL/GenBank/DDBJ whole genome shotgun (WGS) entry which is preliminary data.</text>
</comment>
<feature type="domain" description="HTH lysR-type" evidence="5">
    <location>
        <begin position="1"/>
        <end position="59"/>
    </location>
</feature>
<dbReference type="SUPFAM" id="SSF53850">
    <property type="entry name" value="Periplasmic binding protein-like II"/>
    <property type="match status" value="1"/>
</dbReference>
<dbReference type="Proteomes" id="UP000019063">
    <property type="component" value="Unassembled WGS sequence"/>
</dbReference>
<evidence type="ECO:0000313" key="6">
    <source>
        <dbReference type="EMBL" id="ETW13077.1"/>
    </source>
</evidence>
<dbReference type="InterPro" id="IPR036388">
    <property type="entry name" value="WH-like_DNA-bd_sf"/>
</dbReference>
<dbReference type="PROSITE" id="PS50931">
    <property type="entry name" value="HTH_LYSR"/>
    <property type="match status" value="1"/>
</dbReference>
<reference evidence="6 7" key="1">
    <citation type="journal article" date="2014" name="Antonie Van Leeuwenhoek">
        <title>Roseivivax atlanticus sp. nov., isolated from surface seawater of the Atlantic Ocean.</title>
        <authorList>
            <person name="Li G."/>
            <person name="Lai Q."/>
            <person name="Liu X."/>
            <person name="Sun F."/>
            <person name="Shao Z."/>
        </authorList>
    </citation>
    <scope>NUCLEOTIDE SEQUENCE [LARGE SCALE GENOMIC DNA]</scope>
    <source>
        <strain evidence="6 7">22II-s10s</strain>
    </source>
</reference>
<dbReference type="InterPro" id="IPR050176">
    <property type="entry name" value="LTTR"/>
</dbReference>
<dbReference type="eggNOG" id="COG0583">
    <property type="taxonomic scope" value="Bacteria"/>
</dbReference>
<dbReference type="SUPFAM" id="SSF46785">
    <property type="entry name" value="Winged helix' DNA-binding domain"/>
    <property type="match status" value="1"/>
</dbReference>
<keyword evidence="2" id="KW-0805">Transcription regulation</keyword>
<dbReference type="Gene3D" id="1.10.10.10">
    <property type="entry name" value="Winged helix-like DNA-binding domain superfamily/Winged helix DNA-binding domain"/>
    <property type="match status" value="1"/>
</dbReference>
<keyword evidence="3" id="KW-0238">DNA-binding</keyword>
<dbReference type="EMBL" id="AQQW01000004">
    <property type="protein sequence ID" value="ETW13077.1"/>
    <property type="molecule type" value="Genomic_DNA"/>
</dbReference>
<dbReference type="Pfam" id="PF03466">
    <property type="entry name" value="LysR_substrate"/>
    <property type="match status" value="1"/>
</dbReference>
<dbReference type="PANTHER" id="PTHR30579">
    <property type="entry name" value="TRANSCRIPTIONAL REGULATOR"/>
    <property type="match status" value="1"/>
</dbReference>
<dbReference type="InterPro" id="IPR005119">
    <property type="entry name" value="LysR_subst-bd"/>
</dbReference>
<dbReference type="RefSeq" id="WP_043843508.1">
    <property type="nucleotide sequence ID" value="NZ_AQQW01000004.1"/>
</dbReference>
<evidence type="ECO:0000259" key="5">
    <source>
        <dbReference type="PROSITE" id="PS50931"/>
    </source>
</evidence>
<dbReference type="STRING" id="1379903.ATO8_07696"/>
<evidence type="ECO:0000256" key="2">
    <source>
        <dbReference type="ARBA" id="ARBA00023015"/>
    </source>
</evidence>
<evidence type="ECO:0000313" key="7">
    <source>
        <dbReference type="Proteomes" id="UP000019063"/>
    </source>
</evidence>
<dbReference type="AlphaFoldDB" id="W4HK21"/>